<keyword evidence="4 7" id="KW-0560">Oxidoreductase</keyword>
<dbReference type="GO" id="GO:0006065">
    <property type="term" value="P:UDP-glucuronate biosynthetic process"/>
    <property type="evidence" value="ECO:0007669"/>
    <property type="project" value="UniProtKB-UniPathway"/>
</dbReference>
<feature type="binding site" evidence="9">
    <location>
        <begin position="107"/>
        <end position="111"/>
    </location>
    <ligand>
        <name>NAD(+)</name>
        <dbReference type="ChEBI" id="CHEBI:57540"/>
    </ligand>
</feature>
<proteinExistence type="inferred from homology"/>
<keyword evidence="5 7" id="KW-0520">NAD</keyword>
<dbReference type="EC" id="1.1.1.22" evidence="3 7"/>
<dbReference type="InterPro" id="IPR014027">
    <property type="entry name" value="UDP-Glc/GDP-Man_DH_C"/>
</dbReference>
<dbReference type="InterPro" id="IPR014026">
    <property type="entry name" value="UDP-Glc/GDP-Man_DH_dimer"/>
</dbReference>
<evidence type="ECO:0000313" key="11">
    <source>
        <dbReference type="EMBL" id="KAF2229653.1"/>
    </source>
</evidence>
<dbReference type="Gene3D" id="1.20.5.100">
    <property type="entry name" value="Cytochrome c1, transmembrane anchor, C-terminal"/>
    <property type="match status" value="1"/>
</dbReference>
<dbReference type="SMART" id="SM00984">
    <property type="entry name" value="UDPG_MGDP_dh_C"/>
    <property type="match status" value="1"/>
</dbReference>
<feature type="binding site" evidence="9">
    <location>
        <position position="364"/>
    </location>
    <ligand>
        <name>NAD(+)</name>
        <dbReference type="ChEBI" id="CHEBI:57540"/>
    </ligand>
</feature>
<dbReference type="PIRSF" id="PIRSF500133">
    <property type="entry name" value="UDPglc_DH_euk"/>
    <property type="match status" value="1"/>
</dbReference>
<feature type="domain" description="UDP-glucose/GDP-mannose dehydrogenase C-terminal" evidence="10">
    <location>
        <begin position="350"/>
        <end position="470"/>
    </location>
</feature>
<comment type="catalytic activity">
    <reaction evidence="6 7">
        <text>UDP-alpha-D-glucose + 2 NAD(+) + H2O = UDP-alpha-D-glucuronate + 2 NADH + 3 H(+)</text>
        <dbReference type="Rhea" id="RHEA:23596"/>
        <dbReference type="ChEBI" id="CHEBI:15377"/>
        <dbReference type="ChEBI" id="CHEBI:15378"/>
        <dbReference type="ChEBI" id="CHEBI:57540"/>
        <dbReference type="ChEBI" id="CHEBI:57945"/>
        <dbReference type="ChEBI" id="CHEBI:58052"/>
        <dbReference type="ChEBI" id="CHEBI:58885"/>
        <dbReference type="EC" id="1.1.1.22"/>
    </reaction>
</comment>
<dbReference type="NCBIfam" id="TIGR03026">
    <property type="entry name" value="NDP-sugDHase"/>
    <property type="match status" value="1"/>
</dbReference>
<evidence type="ECO:0000256" key="5">
    <source>
        <dbReference type="ARBA" id="ARBA00023027"/>
    </source>
</evidence>
<sequence length="487" mass="52959">MQLNGHRDSVSPLWKVRNVCCIGAGYVGGPTSAVIASKNPSVGVTVTDINERRISAWKSNRLPIFEPGLLETVQEARDGSASRRPNLFFTTDIEAAIGAADLIFVAVNTPTKTSGRGVGRASETGFLESAIRTIAEVAETDKIIVEKSTVPLGTAGLIREILDAIGNPGVHFEVLSNPEFLAEGTALKDLLLPDRILIGSLSSPSGISACDTLRNLYSTWVPQSKIITTHLLSSELAKLAANAMLGQRITNVNSLSAICEATGANIEEVSNAVGLDFRIGPKMLNASVGFGGSCFKKDILSLAYIAETLHLPEIAAYWTSVLELNEYQKDRFAQRIVRCLYSTLTNKKIAILGFAFKKNTGDTRESPAISICQALLDEGAQITLYDPKVPKHQIWADLVCNGGEGTEENITICETAYQACHDVNAVVILTEWDEFSNRQPVEPARMDWERVAKTMRQPRYVFDGRNITDAVELQKLGLRVEHIGKSL</sequence>
<evidence type="ECO:0000313" key="12">
    <source>
        <dbReference type="Proteomes" id="UP000800092"/>
    </source>
</evidence>
<dbReference type="Pfam" id="PF03721">
    <property type="entry name" value="UDPG_MGDP_dh_N"/>
    <property type="match status" value="1"/>
</dbReference>
<feature type="active site" description="Nucleophile" evidence="8">
    <location>
        <position position="294"/>
    </location>
</feature>
<evidence type="ECO:0000256" key="6">
    <source>
        <dbReference type="ARBA" id="ARBA00047473"/>
    </source>
</evidence>
<dbReference type="Proteomes" id="UP000800092">
    <property type="component" value="Unassembled WGS sequence"/>
</dbReference>
<keyword evidence="12" id="KW-1185">Reference proteome</keyword>
<evidence type="ECO:0000256" key="9">
    <source>
        <dbReference type="PIRSR" id="PIRSR500133-3"/>
    </source>
</evidence>
<dbReference type="Gene3D" id="3.40.50.720">
    <property type="entry name" value="NAD(P)-binding Rossmann-like Domain"/>
    <property type="match status" value="2"/>
</dbReference>
<dbReference type="GO" id="GO:0003979">
    <property type="term" value="F:UDP-glucose 6-dehydrogenase activity"/>
    <property type="evidence" value="ECO:0007669"/>
    <property type="project" value="UniProtKB-EC"/>
</dbReference>
<evidence type="ECO:0000256" key="7">
    <source>
        <dbReference type="PIRNR" id="PIRNR000124"/>
    </source>
</evidence>
<evidence type="ECO:0000256" key="3">
    <source>
        <dbReference type="ARBA" id="ARBA00012954"/>
    </source>
</evidence>
<dbReference type="InterPro" id="IPR036220">
    <property type="entry name" value="UDP-Glc/GDP-Man_DH_C_sf"/>
</dbReference>
<reference evidence="11" key="1">
    <citation type="journal article" date="2020" name="Stud. Mycol.">
        <title>101 Dothideomycetes genomes: a test case for predicting lifestyles and emergence of pathogens.</title>
        <authorList>
            <person name="Haridas S."/>
            <person name="Albert R."/>
            <person name="Binder M."/>
            <person name="Bloem J."/>
            <person name="Labutti K."/>
            <person name="Salamov A."/>
            <person name="Andreopoulos B."/>
            <person name="Baker S."/>
            <person name="Barry K."/>
            <person name="Bills G."/>
            <person name="Bluhm B."/>
            <person name="Cannon C."/>
            <person name="Castanera R."/>
            <person name="Culley D."/>
            <person name="Daum C."/>
            <person name="Ezra D."/>
            <person name="Gonzalez J."/>
            <person name="Henrissat B."/>
            <person name="Kuo A."/>
            <person name="Liang C."/>
            <person name="Lipzen A."/>
            <person name="Lutzoni F."/>
            <person name="Magnuson J."/>
            <person name="Mondo S."/>
            <person name="Nolan M."/>
            <person name="Ohm R."/>
            <person name="Pangilinan J."/>
            <person name="Park H.-J."/>
            <person name="Ramirez L."/>
            <person name="Alfaro M."/>
            <person name="Sun H."/>
            <person name="Tritt A."/>
            <person name="Yoshinaga Y."/>
            <person name="Zwiers L.-H."/>
            <person name="Turgeon B."/>
            <person name="Goodwin S."/>
            <person name="Spatafora J."/>
            <person name="Crous P."/>
            <person name="Grigoriev I."/>
        </authorList>
    </citation>
    <scope>NUCLEOTIDE SEQUENCE</scope>
    <source>
        <strain evidence="11">Tuck. ex Michener</strain>
    </source>
</reference>
<dbReference type="GO" id="GO:0051287">
    <property type="term" value="F:NAD binding"/>
    <property type="evidence" value="ECO:0007669"/>
    <property type="project" value="InterPro"/>
</dbReference>
<dbReference type="AlphaFoldDB" id="A0A6A6GWF7"/>
<dbReference type="InterPro" id="IPR036291">
    <property type="entry name" value="NAD(P)-bd_dom_sf"/>
</dbReference>
<name>A0A6A6GWF7_VIRVR</name>
<feature type="binding site" evidence="9">
    <location>
        <position position="53"/>
    </location>
    <ligand>
        <name>NAD(+)</name>
        <dbReference type="ChEBI" id="CHEBI:57540"/>
    </ligand>
</feature>
<dbReference type="SUPFAM" id="SSF52413">
    <property type="entry name" value="UDP-glucose/GDP-mannose dehydrogenase C-terminal domain"/>
    <property type="match status" value="1"/>
</dbReference>
<dbReference type="SUPFAM" id="SSF51735">
    <property type="entry name" value="NAD(P)-binding Rossmann-fold domains"/>
    <property type="match status" value="1"/>
</dbReference>
<dbReference type="FunFam" id="3.40.50.720:FF:000032">
    <property type="entry name" value="UDP-glucose 6-dehydrogenase"/>
    <property type="match status" value="1"/>
</dbReference>
<dbReference type="InterPro" id="IPR017476">
    <property type="entry name" value="UDP-Glc/GDP-Man"/>
</dbReference>
<dbReference type="GO" id="GO:0006024">
    <property type="term" value="P:glycosaminoglycan biosynthetic process"/>
    <property type="evidence" value="ECO:0007669"/>
    <property type="project" value="TreeGrafter"/>
</dbReference>
<dbReference type="PANTHER" id="PTHR11374:SF3">
    <property type="entry name" value="UDP-GLUCOSE 6-DEHYDROGENASE"/>
    <property type="match status" value="1"/>
</dbReference>
<dbReference type="EMBL" id="ML991857">
    <property type="protein sequence ID" value="KAF2229653.1"/>
    <property type="molecule type" value="Genomic_DNA"/>
</dbReference>
<evidence type="ECO:0000256" key="8">
    <source>
        <dbReference type="PIRSR" id="PIRSR500133-1"/>
    </source>
</evidence>
<protein>
    <recommendedName>
        <fullName evidence="3 7">UDP-glucose 6-dehydrogenase</fullName>
        <ecNumber evidence="3 7">1.1.1.22</ecNumber>
    </recommendedName>
</protein>
<feature type="binding site" evidence="9">
    <location>
        <begin position="148"/>
        <end position="149"/>
    </location>
    <ligand>
        <name>NAD(+)</name>
        <dbReference type="ChEBI" id="CHEBI:57540"/>
    </ligand>
</feature>
<dbReference type="InterPro" id="IPR008927">
    <property type="entry name" value="6-PGluconate_DH-like_C_sf"/>
</dbReference>
<comment type="similarity">
    <text evidence="2 7">Belongs to the UDP-glucose/GDP-mannose dehydrogenase family.</text>
</comment>
<dbReference type="GO" id="GO:0005634">
    <property type="term" value="C:nucleus"/>
    <property type="evidence" value="ECO:0007669"/>
    <property type="project" value="TreeGrafter"/>
</dbReference>
<evidence type="ECO:0000259" key="10">
    <source>
        <dbReference type="SMART" id="SM00984"/>
    </source>
</evidence>
<dbReference type="SUPFAM" id="SSF48179">
    <property type="entry name" value="6-phosphogluconate dehydrogenase C-terminal domain-like"/>
    <property type="match status" value="1"/>
</dbReference>
<dbReference type="PANTHER" id="PTHR11374">
    <property type="entry name" value="UDP-GLUCOSE DEHYDROGENASE/UDP-MANNAC DEHYDROGENASE"/>
    <property type="match status" value="1"/>
</dbReference>
<dbReference type="OrthoDB" id="5059218at2759"/>
<comment type="pathway">
    <text evidence="1">Nucleotide-sugar biosynthesis; UDP-alpha-D-glucuronate biosynthesis; UDP-alpha-D-glucuronate from UDP-alpha-D-glucose: step 1/1.</text>
</comment>
<dbReference type="InterPro" id="IPR028356">
    <property type="entry name" value="UDPglc_DH_euk"/>
</dbReference>
<gene>
    <name evidence="11" type="ORF">EV356DRAFT_455458</name>
</gene>
<evidence type="ECO:0000256" key="1">
    <source>
        <dbReference type="ARBA" id="ARBA00004701"/>
    </source>
</evidence>
<dbReference type="Pfam" id="PF00984">
    <property type="entry name" value="UDPG_MGDP_dh"/>
    <property type="match status" value="1"/>
</dbReference>
<feature type="binding site" evidence="9">
    <location>
        <begin position="294"/>
        <end position="297"/>
    </location>
    <ligand>
        <name>NAD(+)</name>
        <dbReference type="ChEBI" id="CHEBI:57540"/>
    </ligand>
</feature>
<dbReference type="Pfam" id="PF03720">
    <property type="entry name" value="UDPG_MGDP_dh_C"/>
    <property type="match status" value="1"/>
</dbReference>
<feature type="binding site" evidence="9">
    <location>
        <begin position="23"/>
        <end position="28"/>
    </location>
    <ligand>
        <name>NAD(+)</name>
        <dbReference type="ChEBI" id="CHEBI:57540"/>
    </ligand>
</feature>
<accession>A0A6A6GWF7</accession>
<dbReference type="PIRSF" id="PIRSF000124">
    <property type="entry name" value="UDPglc_GDPman_dh"/>
    <property type="match status" value="1"/>
</dbReference>
<feature type="binding site" evidence="9">
    <location>
        <position position="183"/>
    </location>
    <ligand>
        <name>NAD(+)</name>
        <dbReference type="ChEBI" id="CHEBI:57540"/>
    </ligand>
</feature>
<feature type="binding site" evidence="9">
    <location>
        <position position="48"/>
    </location>
    <ligand>
        <name>NAD(+)</name>
        <dbReference type="ChEBI" id="CHEBI:57540"/>
    </ligand>
</feature>
<organism evidence="11 12">
    <name type="scientific">Viridothelium virens</name>
    <name type="common">Speckled blister lichen</name>
    <name type="synonym">Trypethelium virens</name>
    <dbReference type="NCBI Taxonomy" id="1048519"/>
    <lineage>
        <taxon>Eukaryota</taxon>
        <taxon>Fungi</taxon>
        <taxon>Dikarya</taxon>
        <taxon>Ascomycota</taxon>
        <taxon>Pezizomycotina</taxon>
        <taxon>Dothideomycetes</taxon>
        <taxon>Dothideomycetes incertae sedis</taxon>
        <taxon>Trypetheliales</taxon>
        <taxon>Trypetheliaceae</taxon>
        <taxon>Viridothelium</taxon>
    </lineage>
</organism>
<dbReference type="UniPathway" id="UPA00038">
    <property type="reaction ID" value="UER00491"/>
</dbReference>
<dbReference type="FunFam" id="3.40.50.720:FF:000193">
    <property type="entry name" value="UDP-glucose 6-dehydrogenase"/>
    <property type="match status" value="1"/>
</dbReference>
<evidence type="ECO:0000256" key="4">
    <source>
        <dbReference type="ARBA" id="ARBA00023002"/>
    </source>
</evidence>
<dbReference type="InterPro" id="IPR001732">
    <property type="entry name" value="UDP-Glc/GDP-Man_DH_N"/>
</dbReference>
<evidence type="ECO:0000256" key="2">
    <source>
        <dbReference type="ARBA" id="ARBA00006601"/>
    </source>
</evidence>